<evidence type="ECO:0000313" key="2">
    <source>
        <dbReference type="Proteomes" id="UP000178583"/>
    </source>
</evidence>
<organism evidence="1 2">
    <name type="scientific">Candidatus Berkelbacteria bacterium RIFOXYA2_FULL_43_10</name>
    <dbReference type="NCBI Taxonomy" id="1797472"/>
    <lineage>
        <taxon>Bacteria</taxon>
        <taxon>Candidatus Berkelbacteria</taxon>
    </lineage>
</organism>
<reference evidence="1 2" key="1">
    <citation type="journal article" date="2016" name="Nat. Commun.">
        <title>Thousands of microbial genomes shed light on interconnected biogeochemical processes in an aquifer system.</title>
        <authorList>
            <person name="Anantharaman K."/>
            <person name="Brown C.T."/>
            <person name="Hug L.A."/>
            <person name="Sharon I."/>
            <person name="Castelle C.J."/>
            <person name="Probst A.J."/>
            <person name="Thomas B.C."/>
            <person name="Singh A."/>
            <person name="Wilkins M.J."/>
            <person name="Karaoz U."/>
            <person name="Brodie E.L."/>
            <person name="Williams K.H."/>
            <person name="Hubbard S.S."/>
            <person name="Banfield J.F."/>
        </authorList>
    </citation>
    <scope>NUCLEOTIDE SEQUENCE [LARGE SCALE GENOMIC DNA]</scope>
</reference>
<comment type="caution">
    <text evidence="1">The sequence shown here is derived from an EMBL/GenBank/DDBJ whole genome shotgun (WGS) entry which is preliminary data.</text>
</comment>
<name>A0A1F5ED23_9BACT</name>
<dbReference type="Proteomes" id="UP000178583">
    <property type="component" value="Unassembled WGS sequence"/>
</dbReference>
<dbReference type="AlphaFoldDB" id="A0A1F5ED23"/>
<dbReference type="EMBL" id="MEZY01000013">
    <property type="protein sequence ID" value="OGD65357.1"/>
    <property type="molecule type" value="Genomic_DNA"/>
</dbReference>
<dbReference type="STRING" id="1797472.A2215_00235"/>
<accession>A0A1F5ED23</accession>
<dbReference type="Gene3D" id="3.90.20.10">
    <property type="match status" value="1"/>
</dbReference>
<proteinExistence type="predicted"/>
<sequence>MKKEEDKIDKLEKSIVKLSKAVKAGFSAVDKRFEGVDKRFDVVDKRFDGVDKKFDDVDKSIGDLAASTAVGFEKMHKYVDNRFEMVDIALLELRKDARWTRDVLDKHAGWNLTLDQERIFTISRIDRLEGEINKVKAKIGVK</sequence>
<evidence type="ECO:0008006" key="3">
    <source>
        <dbReference type="Google" id="ProtNLM"/>
    </source>
</evidence>
<evidence type="ECO:0000313" key="1">
    <source>
        <dbReference type="EMBL" id="OGD65357.1"/>
    </source>
</evidence>
<gene>
    <name evidence="1" type="ORF">A2215_00235</name>
</gene>
<protein>
    <recommendedName>
        <fullName evidence="3">t-SNARE coiled-coil homology domain-containing protein</fullName>
    </recommendedName>
</protein>